<name>A0ABR0M5W9_9PEZI</name>
<keyword evidence="2" id="KW-1185">Reference proteome</keyword>
<reference evidence="1 2" key="1">
    <citation type="submission" date="2023-08" db="EMBL/GenBank/DDBJ databases">
        <title>Black Yeasts Isolated from many extreme environments.</title>
        <authorList>
            <person name="Coleine C."/>
            <person name="Stajich J.E."/>
            <person name="Selbmann L."/>
        </authorList>
    </citation>
    <scope>NUCLEOTIDE SEQUENCE [LARGE SCALE GENOMIC DNA]</scope>
    <source>
        <strain evidence="1 2">CCFEE 536</strain>
    </source>
</reference>
<comment type="caution">
    <text evidence="1">The sequence shown here is derived from an EMBL/GenBank/DDBJ whole genome shotgun (WGS) entry which is preliminary data.</text>
</comment>
<evidence type="ECO:0000313" key="2">
    <source>
        <dbReference type="Proteomes" id="UP001357485"/>
    </source>
</evidence>
<sequence>FSAFCRVFRIGQEYQTYVTRFVVKNTVDEKLQQMQVEKSEIIEDALGDDGRRLKKYTHPVRLRLHDADLDIQAAIEGSGEALRTDERR</sequence>
<dbReference type="InterPro" id="IPR027417">
    <property type="entry name" value="P-loop_NTPase"/>
</dbReference>
<dbReference type="SUPFAM" id="SSF52540">
    <property type="entry name" value="P-loop containing nucleoside triphosphate hydrolases"/>
    <property type="match status" value="1"/>
</dbReference>
<feature type="non-terminal residue" evidence="1">
    <location>
        <position position="1"/>
    </location>
</feature>
<proteinExistence type="predicted"/>
<accession>A0ABR0M5W9</accession>
<dbReference type="EMBL" id="JAVRRA010000682">
    <property type="protein sequence ID" value="KAK5285078.1"/>
    <property type="molecule type" value="Genomic_DNA"/>
</dbReference>
<organism evidence="1 2">
    <name type="scientific">Cryomyces antarcticus</name>
    <dbReference type="NCBI Taxonomy" id="329879"/>
    <lineage>
        <taxon>Eukaryota</taxon>
        <taxon>Fungi</taxon>
        <taxon>Dikarya</taxon>
        <taxon>Ascomycota</taxon>
        <taxon>Pezizomycotina</taxon>
        <taxon>Dothideomycetes</taxon>
        <taxon>Dothideomycetes incertae sedis</taxon>
        <taxon>Cryomyces</taxon>
    </lineage>
</organism>
<dbReference type="Proteomes" id="UP001357485">
    <property type="component" value="Unassembled WGS sequence"/>
</dbReference>
<gene>
    <name evidence="1" type="ORF">LTR16_004780</name>
</gene>
<dbReference type="Gene3D" id="3.40.50.300">
    <property type="entry name" value="P-loop containing nucleotide triphosphate hydrolases"/>
    <property type="match status" value="1"/>
</dbReference>
<evidence type="ECO:0000313" key="1">
    <source>
        <dbReference type="EMBL" id="KAK5285078.1"/>
    </source>
</evidence>
<protein>
    <submittedName>
        <fullName evidence="1">Uncharacterized protein</fullName>
    </submittedName>
</protein>